<dbReference type="SUPFAM" id="SSF53335">
    <property type="entry name" value="S-adenosyl-L-methionine-dependent methyltransferases"/>
    <property type="match status" value="1"/>
</dbReference>
<dbReference type="GO" id="GO:0005737">
    <property type="term" value="C:cytoplasm"/>
    <property type="evidence" value="ECO:0007669"/>
    <property type="project" value="TreeGrafter"/>
</dbReference>
<name>A0A1G2L7J8_9BACT</name>
<evidence type="ECO:0000256" key="4">
    <source>
        <dbReference type="ARBA" id="ARBA00022691"/>
    </source>
</evidence>
<sequence>MPQNRNGNYNHTELVWDGKFEKSLELPPKRAVSKIVLPFQAIELINEPREGTGASRLFSGQKKEGWSNKLIWGDNKLVMSSLLKEYAGKINLIYIDPPFDVGADFSVRVKIGDEEITKEPSILEEKAYRDTWGKGTDSYLQMMYERLLLMRELLAENGSVYVHLDWHIGHYVKVLLDEVFGKDRFLNEIIWAYRKWNIASNVFARNHDILLFYRKGESHTFNNLYIPKSEKSSGKGRAWQSVIDPETGKRKSVLLEQESKGTPMPDNWEISMINPVGLERLGYDTQKPEALLERIINASSKEGDLIADFFCGSGTTGAVAERLGRRWIMSDLGRFAIHSSRKRLMEVQRKLKEESKGYYPFEILNLGKYERQYWQTAVVNGGRKTSEEKKIAHYVKFIVELYHGEVIGGFTHLHGKKDNAFVHIGAVDAPVTMNEIKEAVEECKKNSISRLDMLGWEWEMGVNEEAVKWAKSKGVRLKLLQIPREVMDRRAAEDGDVRFFELDYVEVDIEKKGLAVRVALKNFAIPSEEFIPSELREKIQNWSDYIDYWSVDWDYERLRSAEDEPIFQNDWQTFRTKKNPKLELQTPVHAYSKKGKYLILVKVIDIFGNDTSKVIEARI</sequence>
<protein>
    <recommendedName>
        <fullName evidence="5">DNA methylase N-4/N-6 domain-containing protein</fullName>
    </recommendedName>
</protein>
<organism evidence="6 7">
    <name type="scientific">Candidatus Sungbacteria bacterium RIFCSPLOWO2_01_FULL_54_21</name>
    <dbReference type="NCBI Taxonomy" id="1802279"/>
    <lineage>
        <taxon>Bacteria</taxon>
        <taxon>Candidatus Sungiibacteriota</taxon>
    </lineage>
</organism>
<dbReference type="PROSITE" id="PS00092">
    <property type="entry name" value="N6_MTASE"/>
    <property type="match status" value="1"/>
</dbReference>
<evidence type="ECO:0000313" key="6">
    <source>
        <dbReference type="EMBL" id="OHA06812.1"/>
    </source>
</evidence>
<dbReference type="InterPro" id="IPR029063">
    <property type="entry name" value="SAM-dependent_MTases_sf"/>
</dbReference>
<dbReference type="GO" id="GO:0032259">
    <property type="term" value="P:methylation"/>
    <property type="evidence" value="ECO:0007669"/>
    <property type="project" value="UniProtKB-KW"/>
</dbReference>
<dbReference type="STRING" id="1802279.A3B34_02580"/>
<keyword evidence="2" id="KW-0489">Methyltransferase</keyword>
<keyword evidence="4" id="KW-0949">S-adenosyl-L-methionine</keyword>
<evidence type="ECO:0000259" key="5">
    <source>
        <dbReference type="Pfam" id="PF01555"/>
    </source>
</evidence>
<comment type="similarity">
    <text evidence="1">Belongs to the N(4)/N(6)-methyltransferase family.</text>
</comment>
<gene>
    <name evidence="6" type="ORF">A3B34_02580</name>
</gene>
<dbReference type="Gene3D" id="3.40.50.150">
    <property type="entry name" value="Vaccinia Virus protein VP39"/>
    <property type="match status" value="1"/>
</dbReference>
<dbReference type="Pfam" id="PF01555">
    <property type="entry name" value="N6_N4_Mtase"/>
    <property type="match status" value="1"/>
</dbReference>
<dbReference type="PRINTS" id="PR00506">
    <property type="entry name" value="D21N6MTFRASE"/>
</dbReference>
<reference evidence="6 7" key="1">
    <citation type="journal article" date="2016" name="Nat. Commun.">
        <title>Thousands of microbial genomes shed light on interconnected biogeochemical processes in an aquifer system.</title>
        <authorList>
            <person name="Anantharaman K."/>
            <person name="Brown C.T."/>
            <person name="Hug L.A."/>
            <person name="Sharon I."/>
            <person name="Castelle C.J."/>
            <person name="Probst A.J."/>
            <person name="Thomas B.C."/>
            <person name="Singh A."/>
            <person name="Wilkins M.J."/>
            <person name="Karaoz U."/>
            <person name="Brodie E.L."/>
            <person name="Williams K.H."/>
            <person name="Hubbard S.S."/>
            <person name="Banfield J.F."/>
        </authorList>
    </citation>
    <scope>NUCLEOTIDE SEQUENCE [LARGE SCALE GENOMIC DNA]</scope>
</reference>
<dbReference type="PANTHER" id="PTHR13370:SF24">
    <property type="entry name" value="TYPE III RESTRICTION-MODIFICATION ENZYME STYLTI MOD SUBUNIT"/>
    <property type="match status" value="1"/>
</dbReference>
<evidence type="ECO:0000313" key="7">
    <source>
        <dbReference type="Proteomes" id="UP000176510"/>
    </source>
</evidence>
<dbReference type="AlphaFoldDB" id="A0A1G2L7J8"/>
<evidence type="ECO:0000256" key="2">
    <source>
        <dbReference type="ARBA" id="ARBA00022603"/>
    </source>
</evidence>
<dbReference type="GO" id="GO:0008170">
    <property type="term" value="F:N-methyltransferase activity"/>
    <property type="evidence" value="ECO:0007669"/>
    <property type="project" value="InterPro"/>
</dbReference>
<dbReference type="GO" id="GO:0003677">
    <property type="term" value="F:DNA binding"/>
    <property type="evidence" value="ECO:0007669"/>
    <property type="project" value="InterPro"/>
</dbReference>
<dbReference type="PANTHER" id="PTHR13370">
    <property type="entry name" value="RNA METHYLASE-RELATED"/>
    <property type="match status" value="1"/>
</dbReference>
<evidence type="ECO:0000256" key="3">
    <source>
        <dbReference type="ARBA" id="ARBA00022679"/>
    </source>
</evidence>
<accession>A0A1G2L7J8</accession>
<dbReference type="InterPro" id="IPR002052">
    <property type="entry name" value="DNA_methylase_N6_adenine_CS"/>
</dbReference>
<comment type="caution">
    <text evidence="6">The sequence shown here is derived from an EMBL/GenBank/DDBJ whole genome shotgun (WGS) entry which is preliminary data.</text>
</comment>
<evidence type="ECO:0000256" key="1">
    <source>
        <dbReference type="ARBA" id="ARBA00006594"/>
    </source>
</evidence>
<dbReference type="InterPro" id="IPR002295">
    <property type="entry name" value="N4/N6-MTase_EcoPI_Mod-like"/>
</dbReference>
<keyword evidence="3" id="KW-0808">Transferase</keyword>
<dbReference type="Proteomes" id="UP000176510">
    <property type="component" value="Unassembled WGS sequence"/>
</dbReference>
<proteinExistence type="inferred from homology"/>
<feature type="domain" description="DNA methylase N-4/N-6" evidence="5">
    <location>
        <begin position="90"/>
        <end position="337"/>
    </location>
</feature>
<dbReference type="InterPro" id="IPR002941">
    <property type="entry name" value="DNA_methylase_N4/N6"/>
</dbReference>
<dbReference type="EMBL" id="MHQR01000032">
    <property type="protein sequence ID" value="OHA06812.1"/>
    <property type="molecule type" value="Genomic_DNA"/>
</dbReference>